<proteinExistence type="predicted"/>
<dbReference type="GO" id="GO:0006508">
    <property type="term" value="P:proteolysis"/>
    <property type="evidence" value="ECO:0007669"/>
    <property type="project" value="UniProtKB-KW"/>
</dbReference>
<gene>
    <name evidence="9" type="ORF">HIM_09566</name>
</gene>
<sequence>MDDDLGIRFSRSSLQYAVENVFLPPQLPQKGSRDVEGPHETSLLAAVFQTLKFFGSIVEPDSKNVVRGALHAMQRLATVRDPKTGFLKEAQLLTVFGSLGIDDILPIHVKEQNAGVLMTREQDTITFEPFELLPRNVSVMKPVGRLKRRFPASSISINVNNFDDKNFQLALAHTIAKMSAQEVAQMKPKIKKAGENAIEDRDTTNPEIVTGYLAAVLSSMGQFVQKPIIWKNTREETLWSDALLPWRRSSLWLLIRVTLQLCFARGAPGSTLYKEFMVVFMASLLQASRIHELPGDIMYCMSAKISRRLLKMEPRDQSSPWLPMVHRILSTTRLDIQSRWQKIVGESAQNLSIASLSPSDIKRGTTASYPLLDEFIQEIHSLPTAQTKTLFEPRSLLLELNPDVIPIPASTEGTSFAASPFFLLKFESWVAQYLRQWADARIAKDTSCGALLRATQAYHQLASEQYLVNPEAVSIMILTIMELWMAADRSACEQHALLKDYDPEIPIEILQSLILPREGQMQKLKTVEEYVRSRRSRALSDSPSIYQAFGEEKSFAVRYFGASAQHQELKQNIEKEALKEREETREKFKKLKSEYDSIIAKAESTVCSCPPTDLDSDLRRIAVTSSQPCERCPTMRRARSMEITAHEWPLPRQEFEAQAAVFELMVPGTISDWRDLSVYVRFTVLGMRYTLMRSVSKWTLERYLSSHFTCTRLSRTITVASTTKPHAHTHRNLKSVALATEETVLLNNGMTYCYFDTTRCSIVTRGVATGEIHKSLTYTLSKECESLQEFLQRPHSAPDGLTANHVISRQSECPSSLTLAEFKAMATIPVGHSIQWLNIITALEASLIDLKKFDTVLILLQTAFQAGPPHGVHGVLRAGHQQFTDTVFAKTLLGSLSLVLERIRDNWNSFYALSAIISLGARVLAFTLSLEMSQECLTFLDKCRNVATSWLRDLQVSVKSCEVDVQRAVLFERIFHVAHVCVSSFDVDRELFQSLLADPIKAAVLLEASMAIQGTMICALRPECRFCCISMDRWRRLMVECRPFLVAEIVRSGSPALDDAIRKTWPGYQAGGSWTPSSPKADCWLTTLTQVSSANAHQLVIDFNLVSGELLINGRPLARLPAEIEKRSSYKTLFGKTMIETVPATEPGMQFTAKKSYHGYTVSFGLRDSDHGHLLVRASKPGEVLDRVPSTVFESALPSDFVDNHVCWYNSGLQNIEFRRKDRPWVPSPDNWQLTRVGDHWLMKRAAETLIALNSPVGKAVAKPLLALEDYLHIHITYRSDRSCVEANLGRLQLGFFLEPNSDKLQCRQFRGMYVEFNQDVGALVGLESRLVLRNDSGQRKILVPGGPAKWCRSENDHITVTIKHGTFDKVHAYDVDNMLGRLVDNGSLQSKLILVHLHALTSYCLPDPLTGNTGTEEALGILNSAAVRSFQYLTQENIDLLFAIAQLSPGRNYYPPEQCLMETTTWNPGLSFLSQSGRFYESVKNIFDQACESRFFHHEVFIEPPLLDFVHPTLHERHSMRAAVFCLSGYGAEHHNYSKDVWYASRDSFTGSDRMSRSYMMAKTIYEQRRSL</sequence>
<keyword evidence="10" id="KW-1185">Reference proteome</keyword>
<evidence type="ECO:0000256" key="5">
    <source>
        <dbReference type="ARBA" id="ARBA00022801"/>
    </source>
</evidence>
<evidence type="ECO:0000313" key="9">
    <source>
        <dbReference type="EMBL" id="KJZ71039.1"/>
    </source>
</evidence>
<evidence type="ECO:0000256" key="1">
    <source>
        <dbReference type="ARBA" id="ARBA00000707"/>
    </source>
</evidence>
<dbReference type="PANTHER" id="PTHR13367">
    <property type="entry name" value="UBIQUITIN THIOESTERASE"/>
    <property type="match status" value="1"/>
</dbReference>
<dbReference type="EMBL" id="KQ030591">
    <property type="protein sequence ID" value="KJZ71039.1"/>
    <property type="molecule type" value="Genomic_DNA"/>
</dbReference>
<dbReference type="InterPro" id="IPR046541">
    <property type="entry name" value="DUF6606"/>
</dbReference>
<dbReference type="PANTHER" id="PTHR13367:SF34">
    <property type="match status" value="1"/>
</dbReference>
<keyword evidence="6" id="KW-0788">Thiol protease</keyword>
<dbReference type="Pfam" id="PF20255">
    <property type="entry name" value="DUF6606"/>
    <property type="match status" value="1"/>
</dbReference>
<name>A0A0F8A315_9HYPO</name>
<keyword evidence="3" id="KW-0645">Protease</keyword>
<dbReference type="OrthoDB" id="3182339at2759"/>
<evidence type="ECO:0000256" key="2">
    <source>
        <dbReference type="ARBA" id="ARBA00012759"/>
    </source>
</evidence>
<evidence type="ECO:0000256" key="7">
    <source>
        <dbReference type="SAM" id="Coils"/>
    </source>
</evidence>
<dbReference type="InterPro" id="IPR051346">
    <property type="entry name" value="OTU_Deubiquitinase"/>
</dbReference>
<evidence type="ECO:0000256" key="3">
    <source>
        <dbReference type="ARBA" id="ARBA00022670"/>
    </source>
</evidence>
<dbReference type="GO" id="GO:0004843">
    <property type="term" value="F:cysteine-type deubiquitinase activity"/>
    <property type="evidence" value="ECO:0007669"/>
    <property type="project" value="UniProtKB-EC"/>
</dbReference>
<feature type="coiled-coil region" evidence="7">
    <location>
        <begin position="563"/>
        <end position="601"/>
    </location>
</feature>
<evidence type="ECO:0000313" key="10">
    <source>
        <dbReference type="Proteomes" id="UP000054481"/>
    </source>
</evidence>
<keyword evidence="4" id="KW-0833">Ubl conjugation pathway</keyword>
<keyword evidence="7" id="KW-0175">Coiled coil</keyword>
<evidence type="ECO:0000256" key="6">
    <source>
        <dbReference type="ARBA" id="ARBA00022807"/>
    </source>
</evidence>
<dbReference type="Proteomes" id="UP000054481">
    <property type="component" value="Unassembled WGS sequence"/>
</dbReference>
<evidence type="ECO:0000256" key="4">
    <source>
        <dbReference type="ARBA" id="ARBA00022786"/>
    </source>
</evidence>
<protein>
    <recommendedName>
        <fullName evidence="2">ubiquitinyl hydrolase 1</fullName>
        <ecNumber evidence="2">3.4.19.12</ecNumber>
    </recommendedName>
</protein>
<evidence type="ECO:0000259" key="8">
    <source>
        <dbReference type="Pfam" id="PF20255"/>
    </source>
</evidence>
<feature type="domain" description="DUF6606" evidence="8">
    <location>
        <begin position="18"/>
        <end position="286"/>
    </location>
</feature>
<organism evidence="9 10">
    <name type="scientific">Hirsutella minnesotensis 3608</name>
    <dbReference type="NCBI Taxonomy" id="1043627"/>
    <lineage>
        <taxon>Eukaryota</taxon>
        <taxon>Fungi</taxon>
        <taxon>Dikarya</taxon>
        <taxon>Ascomycota</taxon>
        <taxon>Pezizomycotina</taxon>
        <taxon>Sordariomycetes</taxon>
        <taxon>Hypocreomycetidae</taxon>
        <taxon>Hypocreales</taxon>
        <taxon>Ophiocordycipitaceae</taxon>
        <taxon>Hirsutella</taxon>
    </lineage>
</organism>
<keyword evidence="5" id="KW-0378">Hydrolase</keyword>
<dbReference type="EC" id="3.4.19.12" evidence="2"/>
<accession>A0A0F8A315</accession>
<reference evidence="9 10" key="1">
    <citation type="journal article" date="2014" name="Genome Biol. Evol.">
        <title>Comparative genomics and transcriptomics analyses reveal divergent lifestyle features of nematode endoparasitic fungus Hirsutella minnesotensis.</title>
        <authorList>
            <person name="Lai Y."/>
            <person name="Liu K."/>
            <person name="Zhang X."/>
            <person name="Zhang X."/>
            <person name="Li K."/>
            <person name="Wang N."/>
            <person name="Shu C."/>
            <person name="Wu Y."/>
            <person name="Wang C."/>
            <person name="Bushley K.E."/>
            <person name="Xiang M."/>
            <person name="Liu X."/>
        </authorList>
    </citation>
    <scope>NUCLEOTIDE SEQUENCE [LARGE SCALE GENOMIC DNA]</scope>
    <source>
        <strain evidence="9 10">3608</strain>
    </source>
</reference>
<comment type="catalytic activity">
    <reaction evidence="1">
        <text>Thiol-dependent hydrolysis of ester, thioester, amide, peptide and isopeptide bonds formed by the C-terminal Gly of ubiquitin (a 76-residue protein attached to proteins as an intracellular targeting signal).</text>
        <dbReference type="EC" id="3.4.19.12"/>
    </reaction>
</comment>